<evidence type="ECO:0000256" key="1">
    <source>
        <dbReference type="SAM" id="MobiDB-lite"/>
    </source>
</evidence>
<reference evidence="3" key="2">
    <citation type="submission" date="2020-09" db="EMBL/GenBank/DDBJ databases">
        <authorList>
            <person name="Sun Q."/>
            <person name="Zhou Y."/>
        </authorList>
    </citation>
    <scope>NUCLEOTIDE SEQUENCE</scope>
    <source>
        <strain evidence="3">CGMCC 1.15367</strain>
    </source>
</reference>
<feature type="domain" description="Transposase IS701-like DDE" evidence="2">
    <location>
        <begin position="2"/>
        <end position="104"/>
    </location>
</feature>
<keyword evidence="4" id="KW-1185">Reference proteome</keyword>
<dbReference type="InterPro" id="IPR039365">
    <property type="entry name" value="IS701-like"/>
</dbReference>
<protein>
    <recommendedName>
        <fullName evidence="2">Transposase IS701-like DDE domain-containing protein</fullName>
    </recommendedName>
</protein>
<reference evidence="3" key="1">
    <citation type="journal article" date="2014" name="Int. J. Syst. Evol. Microbiol.">
        <title>Complete genome sequence of Corynebacterium casei LMG S-19264T (=DSM 44701T), isolated from a smear-ripened cheese.</title>
        <authorList>
            <consortium name="US DOE Joint Genome Institute (JGI-PGF)"/>
            <person name="Walter F."/>
            <person name="Albersmeier A."/>
            <person name="Kalinowski J."/>
            <person name="Ruckert C."/>
        </authorList>
    </citation>
    <scope>NUCLEOTIDE SEQUENCE</scope>
    <source>
        <strain evidence="3">CGMCC 1.15367</strain>
    </source>
</reference>
<feature type="compositionally biased region" description="Basic residues" evidence="1">
    <location>
        <begin position="247"/>
        <end position="266"/>
    </location>
</feature>
<dbReference type="Pfam" id="PF13546">
    <property type="entry name" value="DDE_5"/>
    <property type="match status" value="1"/>
</dbReference>
<evidence type="ECO:0000313" key="3">
    <source>
        <dbReference type="EMBL" id="GGE01712.1"/>
    </source>
</evidence>
<proteinExistence type="predicted"/>
<gene>
    <name evidence="3" type="ORF">GCM10011390_20770</name>
</gene>
<name>A0A916ZK12_9HYPH</name>
<comment type="caution">
    <text evidence="3">The sequence shown here is derived from an EMBL/GenBank/DDBJ whole genome shotgun (WGS) entry which is preliminary data.</text>
</comment>
<dbReference type="InterPro" id="IPR038721">
    <property type="entry name" value="IS701-like_DDE_dom"/>
</dbReference>
<feature type="compositionally biased region" description="Basic and acidic residues" evidence="1">
    <location>
        <begin position="212"/>
        <end position="221"/>
    </location>
</feature>
<feature type="compositionally biased region" description="Basic residues" evidence="1">
    <location>
        <begin position="222"/>
        <end position="239"/>
    </location>
</feature>
<organism evidence="3 4">
    <name type="scientific">Aureimonas endophytica</name>
    <dbReference type="NCBI Taxonomy" id="2027858"/>
    <lineage>
        <taxon>Bacteria</taxon>
        <taxon>Pseudomonadati</taxon>
        <taxon>Pseudomonadota</taxon>
        <taxon>Alphaproteobacteria</taxon>
        <taxon>Hyphomicrobiales</taxon>
        <taxon>Aurantimonadaceae</taxon>
        <taxon>Aureimonas</taxon>
    </lineage>
</organism>
<evidence type="ECO:0000313" key="4">
    <source>
        <dbReference type="Proteomes" id="UP000644699"/>
    </source>
</evidence>
<accession>A0A916ZK12</accession>
<dbReference type="AlphaFoldDB" id="A0A916ZK12"/>
<dbReference type="PANTHER" id="PTHR33627:SF1">
    <property type="entry name" value="TRANSPOSASE"/>
    <property type="match status" value="1"/>
</dbReference>
<evidence type="ECO:0000259" key="2">
    <source>
        <dbReference type="Pfam" id="PF13546"/>
    </source>
</evidence>
<dbReference type="PANTHER" id="PTHR33627">
    <property type="entry name" value="TRANSPOSASE"/>
    <property type="match status" value="1"/>
</dbReference>
<sequence length="278" mass="31401">MRDIVRDYVVKHLGNDDAALVLDETGFLKHVSASCCVGRQYSGSAGKITNCQIGVFAAYASRRGHAFIDRALYLPKAWTGDRERLTAAHMPEEFGFATKPALAMKGELNINEQPGRAALVLPASSTMDEDGAILPRVQLVRPMQIEVMLEREFEKTHWKPARDLPFEAAWQAEVDQVPEFKVSTITVISGLLLPIWDKLPSLLQCVRLPAPDRGRRADHRSPYRTRRSPKAVRQARHHLQGPSYRSGNRRCRHGSRHDRRSRRKTPHSPLPDYGRVSN</sequence>
<dbReference type="EMBL" id="BMIQ01000003">
    <property type="protein sequence ID" value="GGE01712.1"/>
    <property type="molecule type" value="Genomic_DNA"/>
</dbReference>
<dbReference type="Proteomes" id="UP000644699">
    <property type="component" value="Unassembled WGS sequence"/>
</dbReference>
<feature type="region of interest" description="Disordered" evidence="1">
    <location>
        <begin position="212"/>
        <end position="278"/>
    </location>
</feature>